<dbReference type="PANTHER" id="PTHR45749:SF35">
    <property type="entry name" value="AC-LIKE TRANSPOSASE-RELATED"/>
    <property type="match status" value="1"/>
</dbReference>
<reference evidence="1 2" key="1">
    <citation type="submission" date="2019-08" db="EMBL/GenBank/DDBJ databases">
        <title>Whole genome of Aphis craccivora.</title>
        <authorList>
            <person name="Voronova N.V."/>
            <person name="Shulinski R.S."/>
            <person name="Bandarenka Y.V."/>
            <person name="Zhorov D.G."/>
            <person name="Warner D."/>
        </authorList>
    </citation>
    <scope>NUCLEOTIDE SEQUENCE [LARGE SCALE GENOMIC DNA]</scope>
    <source>
        <strain evidence="1">180601</strain>
        <tissue evidence="1">Whole Body</tissue>
    </source>
</reference>
<dbReference type="SUPFAM" id="SSF53098">
    <property type="entry name" value="Ribonuclease H-like"/>
    <property type="match status" value="1"/>
</dbReference>
<proteinExistence type="predicted"/>
<evidence type="ECO:0000313" key="2">
    <source>
        <dbReference type="Proteomes" id="UP000478052"/>
    </source>
</evidence>
<dbReference type="EMBL" id="VUJU01017184">
    <property type="protein sequence ID" value="KAF0684814.1"/>
    <property type="molecule type" value="Genomic_DNA"/>
</dbReference>
<name>A0A6G0VHT3_APHCR</name>
<comment type="caution">
    <text evidence="1">The sequence shown here is derived from an EMBL/GenBank/DDBJ whole genome shotgun (WGS) entry which is preliminary data.</text>
</comment>
<protein>
    <submittedName>
        <fullName evidence="1">Zinc finger MYM-type protein 1-like</fullName>
    </submittedName>
</protein>
<dbReference type="AlphaFoldDB" id="A0A6G0VHT3"/>
<accession>A0A6G0VHT3</accession>
<evidence type="ECO:0000313" key="1">
    <source>
        <dbReference type="EMBL" id="KAF0684814.1"/>
    </source>
</evidence>
<dbReference type="OrthoDB" id="6624132at2759"/>
<sequence length="204" mass="23074">IYSSTGENISLTILSELDKIGLNIEDYRGQGYDNGANMKGKYKGVQAKILQKNPKTFFTPCACHNLNLLLGDMAKCNSKAMTFFGIMNRIYTIFSGSPIKWSILIKNIPNCTVKRLSETRWESRIESVKPIRYHTALIRDSFLKIAETTNDSTIKSEAESLALNELENFEFIVSVVIWYDLLLSVNSVSKILQSSDMNLDITRI</sequence>
<keyword evidence="2" id="KW-1185">Reference proteome</keyword>
<dbReference type="PANTHER" id="PTHR45749">
    <property type="match status" value="1"/>
</dbReference>
<gene>
    <name evidence="1" type="ORF">FWK35_00038882</name>
</gene>
<dbReference type="Proteomes" id="UP000478052">
    <property type="component" value="Unassembled WGS sequence"/>
</dbReference>
<organism evidence="1 2">
    <name type="scientific">Aphis craccivora</name>
    <name type="common">Cowpea aphid</name>
    <dbReference type="NCBI Taxonomy" id="307492"/>
    <lineage>
        <taxon>Eukaryota</taxon>
        <taxon>Metazoa</taxon>
        <taxon>Ecdysozoa</taxon>
        <taxon>Arthropoda</taxon>
        <taxon>Hexapoda</taxon>
        <taxon>Insecta</taxon>
        <taxon>Pterygota</taxon>
        <taxon>Neoptera</taxon>
        <taxon>Paraneoptera</taxon>
        <taxon>Hemiptera</taxon>
        <taxon>Sternorrhyncha</taxon>
        <taxon>Aphidomorpha</taxon>
        <taxon>Aphidoidea</taxon>
        <taxon>Aphididae</taxon>
        <taxon>Aphidini</taxon>
        <taxon>Aphis</taxon>
        <taxon>Aphis</taxon>
    </lineage>
</organism>
<dbReference type="InterPro" id="IPR012337">
    <property type="entry name" value="RNaseH-like_sf"/>
</dbReference>
<feature type="non-terminal residue" evidence="1">
    <location>
        <position position="1"/>
    </location>
</feature>